<keyword evidence="6" id="KW-0812">Transmembrane</keyword>
<keyword evidence="6" id="KW-1133">Transmembrane helix</keyword>
<dbReference type="AlphaFoldDB" id="A0AAV3QYZ0"/>
<accession>A0AAV3QYZ0</accession>
<evidence type="ECO:0000256" key="4">
    <source>
        <dbReference type="ARBA" id="ARBA00023136"/>
    </source>
</evidence>
<keyword evidence="8" id="KW-1185">Reference proteome</keyword>
<dbReference type="InterPro" id="IPR044174">
    <property type="entry name" value="BC10-like"/>
</dbReference>
<evidence type="ECO:0000256" key="3">
    <source>
        <dbReference type="ARBA" id="ARBA00022679"/>
    </source>
</evidence>
<protein>
    <submittedName>
        <fullName evidence="7">Transferase</fullName>
    </submittedName>
</protein>
<proteinExistence type="predicted"/>
<keyword evidence="3 7" id="KW-0808">Transferase</keyword>
<dbReference type="PANTHER" id="PTHR31042:SF20">
    <property type="entry name" value="CORE-2_I-BRANCHING BETA-1,6-N-ACETYLGLUCOSAMINYLTRANSFERASE FAMILY PROTEIN"/>
    <property type="match status" value="1"/>
</dbReference>
<dbReference type="Proteomes" id="UP001454036">
    <property type="component" value="Unassembled WGS sequence"/>
</dbReference>
<evidence type="ECO:0000313" key="8">
    <source>
        <dbReference type="Proteomes" id="UP001454036"/>
    </source>
</evidence>
<keyword evidence="4 6" id="KW-0472">Membrane</keyword>
<evidence type="ECO:0000313" key="7">
    <source>
        <dbReference type="EMBL" id="GAA0169324.1"/>
    </source>
</evidence>
<dbReference type="InterPro" id="IPR003406">
    <property type="entry name" value="Glyco_trans_14"/>
</dbReference>
<dbReference type="EMBL" id="BAABME010006798">
    <property type="protein sequence ID" value="GAA0169324.1"/>
    <property type="molecule type" value="Genomic_DNA"/>
</dbReference>
<dbReference type="Pfam" id="PF02485">
    <property type="entry name" value="Branch"/>
    <property type="match status" value="1"/>
</dbReference>
<gene>
    <name evidence="7" type="ORF">LIER_23840</name>
</gene>
<name>A0AAV3QYZ0_LITER</name>
<keyword evidence="5" id="KW-0325">Glycoprotein</keyword>
<feature type="transmembrane region" description="Helical" evidence="6">
    <location>
        <begin position="20"/>
        <end position="40"/>
    </location>
</feature>
<evidence type="ECO:0000256" key="1">
    <source>
        <dbReference type="ARBA" id="ARBA00004606"/>
    </source>
</evidence>
<dbReference type="GO" id="GO:0016020">
    <property type="term" value="C:membrane"/>
    <property type="evidence" value="ECO:0007669"/>
    <property type="project" value="UniProtKB-SubCell"/>
</dbReference>
<reference evidence="7 8" key="1">
    <citation type="submission" date="2024-01" db="EMBL/GenBank/DDBJ databases">
        <title>The complete chloroplast genome sequence of Lithospermum erythrorhizon: insights into the phylogenetic relationship among Boraginaceae species and the maternal lineages of purple gromwells.</title>
        <authorList>
            <person name="Okada T."/>
            <person name="Watanabe K."/>
        </authorList>
    </citation>
    <scope>NUCLEOTIDE SEQUENCE [LARGE SCALE GENOMIC DNA]</scope>
</reference>
<sequence length="378" mass="43511">MTYSSSTLFKRSPWKNLLHFLYFVIGLTVGLTAAVQLRGFSINLGVPLPSVWQSLPQPEQLGQAVKLSSNVSSPQQGDVGIFMHRMEDEELFKQASMAHTTNEISSKFLPKVAFMFLTKGPIPLAPLWQKFFQGHEGMYSIYVHSDPSYEDRVSNDSVFYGRRVFSKKVQWGKPSMIQAERRLLANALLDFSNQRLVLLSESCIPLFNFSTIYAYLTNTNESFVHTYDDPRKIGRGRYNHLMSPTLNITQWRKGSQWFEVSRKTAITIVSDEKYFPLFTEHCYPPCYTDEHYIPTLVNVFFPEDNIHRSITWVDWSKNGPHPGRFIRKDVTLEFLNKIRFSENCTYNGNTSSICVLFARKFVGDTLQPLLDLSSLLFS</sequence>
<comment type="caution">
    <text evidence="7">The sequence shown here is derived from an EMBL/GenBank/DDBJ whole genome shotgun (WGS) entry which is preliminary data.</text>
</comment>
<organism evidence="7 8">
    <name type="scientific">Lithospermum erythrorhizon</name>
    <name type="common">Purple gromwell</name>
    <name type="synonym">Lithospermum officinale var. erythrorhizon</name>
    <dbReference type="NCBI Taxonomy" id="34254"/>
    <lineage>
        <taxon>Eukaryota</taxon>
        <taxon>Viridiplantae</taxon>
        <taxon>Streptophyta</taxon>
        <taxon>Embryophyta</taxon>
        <taxon>Tracheophyta</taxon>
        <taxon>Spermatophyta</taxon>
        <taxon>Magnoliopsida</taxon>
        <taxon>eudicotyledons</taxon>
        <taxon>Gunneridae</taxon>
        <taxon>Pentapetalae</taxon>
        <taxon>asterids</taxon>
        <taxon>lamiids</taxon>
        <taxon>Boraginales</taxon>
        <taxon>Boraginaceae</taxon>
        <taxon>Boraginoideae</taxon>
        <taxon>Lithospermeae</taxon>
        <taxon>Lithospermum</taxon>
    </lineage>
</organism>
<evidence type="ECO:0000256" key="6">
    <source>
        <dbReference type="SAM" id="Phobius"/>
    </source>
</evidence>
<comment type="subcellular location">
    <subcellularLocation>
        <location evidence="1">Membrane</location>
        <topology evidence="1">Single-pass type II membrane protein</topology>
    </subcellularLocation>
</comment>
<keyword evidence="2" id="KW-0328">Glycosyltransferase</keyword>
<evidence type="ECO:0000256" key="5">
    <source>
        <dbReference type="ARBA" id="ARBA00023180"/>
    </source>
</evidence>
<evidence type="ECO:0000256" key="2">
    <source>
        <dbReference type="ARBA" id="ARBA00022676"/>
    </source>
</evidence>
<dbReference type="PANTHER" id="PTHR31042">
    <property type="entry name" value="CORE-2/I-BRANCHING BETA-1,6-N-ACETYLGLUCOSAMINYLTRANSFERASE FAMILY PROTEIN-RELATED"/>
    <property type="match status" value="1"/>
</dbReference>
<dbReference type="GO" id="GO:0016757">
    <property type="term" value="F:glycosyltransferase activity"/>
    <property type="evidence" value="ECO:0007669"/>
    <property type="project" value="UniProtKB-KW"/>
</dbReference>